<organism evidence="1 2">
    <name type="scientific">Solanum bulbocastanum</name>
    <name type="common">Wild potato</name>
    <dbReference type="NCBI Taxonomy" id="147425"/>
    <lineage>
        <taxon>Eukaryota</taxon>
        <taxon>Viridiplantae</taxon>
        <taxon>Streptophyta</taxon>
        <taxon>Embryophyta</taxon>
        <taxon>Tracheophyta</taxon>
        <taxon>Spermatophyta</taxon>
        <taxon>Magnoliopsida</taxon>
        <taxon>eudicotyledons</taxon>
        <taxon>Gunneridae</taxon>
        <taxon>Pentapetalae</taxon>
        <taxon>asterids</taxon>
        <taxon>lamiids</taxon>
        <taxon>Solanales</taxon>
        <taxon>Solanaceae</taxon>
        <taxon>Solanoideae</taxon>
        <taxon>Solaneae</taxon>
        <taxon>Solanum</taxon>
    </lineage>
</organism>
<proteinExistence type="predicted"/>
<name>A0AAN8Y565_SOLBU</name>
<dbReference type="AlphaFoldDB" id="A0AAN8Y565"/>
<sequence length="315" mass="37043">MPSSRTNFLLEGISDHCPAKVTLEDDSHRRLKAFQYCNAWGQHPQFQNVVKEGSDMLIMGCKMFQVVRKMKLLKGALKQLNTQHFRNILTEAGEDRKALKIAQLYLQAHPSSTEAQQIEKEIYMKFRQSSYLAEMYLQQQSKVTWLRLGDDNTRYFHVVIKYRRLKQTTTQLKIDQGNWQTDPDTIANIFVFYYKDLLGRKEPHRRKANKYLMQNGNVLTIEHQIKILAPFSEKDVKTAMFSIDINKSPGPDGYGDGFFKSSWNIVEKDITEDCLWFKLARDEVLQWFGITLPSGETKQVMEMIMRRHWKKFKKK</sequence>
<reference evidence="1 2" key="1">
    <citation type="submission" date="2024-02" db="EMBL/GenBank/DDBJ databases">
        <title>de novo genome assembly of Solanum bulbocastanum strain 11H21.</title>
        <authorList>
            <person name="Hosaka A.J."/>
        </authorList>
    </citation>
    <scope>NUCLEOTIDE SEQUENCE [LARGE SCALE GENOMIC DNA]</scope>
    <source>
        <tissue evidence="1">Young leaves</tissue>
    </source>
</reference>
<dbReference type="EMBL" id="JBANQN010000009">
    <property type="protein sequence ID" value="KAK6780205.1"/>
    <property type="molecule type" value="Genomic_DNA"/>
</dbReference>
<dbReference type="Proteomes" id="UP001371456">
    <property type="component" value="Unassembled WGS sequence"/>
</dbReference>
<accession>A0AAN8Y565</accession>
<comment type="caution">
    <text evidence="1">The sequence shown here is derived from an EMBL/GenBank/DDBJ whole genome shotgun (WGS) entry which is preliminary data.</text>
</comment>
<keyword evidence="2" id="KW-1185">Reference proteome</keyword>
<protein>
    <submittedName>
        <fullName evidence="1">Uncharacterized protein</fullName>
    </submittedName>
</protein>
<gene>
    <name evidence="1" type="ORF">RDI58_022389</name>
</gene>
<evidence type="ECO:0000313" key="1">
    <source>
        <dbReference type="EMBL" id="KAK6780205.1"/>
    </source>
</evidence>
<evidence type="ECO:0000313" key="2">
    <source>
        <dbReference type="Proteomes" id="UP001371456"/>
    </source>
</evidence>